<sequence>MCFFFFSD</sequence>
<evidence type="ECO:0000313" key="1">
    <source>
        <dbReference type="EMBL" id="JAE01552.1"/>
    </source>
</evidence>
<reference evidence="1" key="2">
    <citation type="journal article" date="2015" name="Data Brief">
        <title>Shoot transcriptome of the giant reed, Arundo donax.</title>
        <authorList>
            <person name="Barrero R.A."/>
            <person name="Guerrero F.D."/>
            <person name="Moolhuijzen P."/>
            <person name="Goolsby J.A."/>
            <person name="Tidwell J."/>
            <person name="Bellgard S.E."/>
            <person name="Bellgard M.I."/>
        </authorList>
    </citation>
    <scope>NUCLEOTIDE SEQUENCE</scope>
    <source>
        <tissue evidence="1">Shoot tissue taken approximately 20 cm above the soil surface</tissue>
    </source>
</reference>
<protein>
    <submittedName>
        <fullName evidence="1">Uncharacterized protein</fullName>
    </submittedName>
</protein>
<proteinExistence type="predicted"/>
<accession>A0A0A9EN79</accession>
<dbReference type="EMBL" id="GBRH01196344">
    <property type="protein sequence ID" value="JAE01552.1"/>
    <property type="molecule type" value="Transcribed_RNA"/>
</dbReference>
<reference evidence="1" key="1">
    <citation type="submission" date="2014-09" db="EMBL/GenBank/DDBJ databases">
        <authorList>
            <person name="Magalhaes I.L.F."/>
            <person name="Oliveira U."/>
            <person name="Santos F.R."/>
            <person name="Vidigal T.H.D.A."/>
            <person name="Brescovit A.D."/>
            <person name="Santos A.J."/>
        </authorList>
    </citation>
    <scope>NUCLEOTIDE SEQUENCE</scope>
    <source>
        <tissue evidence="1">Shoot tissue taken approximately 20 cm above the soil surface</tissue>
    </source>
</reference>
<name>A0A0A9EN79_ARUDO</name>
<organism evidence="1">
    <name type="scientific">Arundo donax</name>
    <name type="common">Giant reed</name>
    <name type="synonym">Donax arundinaceus</name>
    <dbReference type="NCBI Taxonomy" id="35708"/>
    <lineage>
        <taxon>Eukaryota</taxon>
        <taxon>Viridiplantae</taxon>
        <taxon>Streptophyta</taxon>
        <taxon>Embryophyta</taxon>
        <taxon>Tracheophyta</taxon>
        <taxon>Spermatophyta</taxon>
        <taxon>Magnoliopsida</taxon>
        <taxon>Liliopsida</taxon>
        <taxon>Poales</taxon>
        <taxon>Poaceae</taxon>
        <taxon>PACMAD clade</taxon>
        <taxon>Arundinoideae</taxon>
        <taxon>Arundineae</taxon>
        <taxon>Arundo</taxon>
    </lineage>
</organism>